<dbReference type="EMBL" id="HM144387">
    <property type="protein sequence ID" value="ADH03228.1"/>
    <property type="molecule type" value="Genomic_DNA"/>
</dbReference>
<reference evidence="1 2" key="1">
    <citation type="submission" date="2013-01" db="EMBL/GenBank/DDBJ databases">
        <title>Large myovirus of Bacillus.</title>
        <authorList>
            <person name="Klumpp J."/>
            <person name="Beyer W."/>
            <person name="Loessner M.J."/>
        </authorList>
    </citation>
    <scope>NUCLEOTIDE SEQUENCE [LARGE SCALE GENOMIC DNA]</scope>
</reference>
<dbReference type="OrthoDB" id="26021at10239"/>
<protein>
    <submittedName>
        <fullName evidence="1">Gp82</fullName>
    </submittedName>
</protein>
<organism evidence="1 2">
    <name type="scientific">Bacillus phage W.Ph</name>
    <dbReference type="NCBI Taxonomy" id="764595"/>
    <lineage>
        <taxon>Viruses</taxon>
        <taxon>Duplodnaviria</taxon>
        <taxon>Heunggongvirae</taxon>
        <taxon>Uroviricota</taxon>
        <taxon>Caudoviricetes</taxon>
        <taxon>Herelleviridae</taxon>
        <taxon>Bastillevirinae</taxon>
        <taxon>Wphvirus</taxon>
        <taxon>Wphvirus WPh</taxon>
    </lineage>
</organism>
<sequence>MHNTYEVIILLKDGTEIKDSCRLIDKSMDKYVEYRMNVFKGLLVSDKFAISKDEIKMIFFEDEAKVNKEEK</sequence>
<proteinExistence type="predicted"/>
<evidence type="ECO:0000313" key="1">
    <source>
        <dbReference type="EMBL" id="ADH03228.1"/>
    </source>
</evidence>
<evidence type="ECO:0000313" key="2">
    <source>
        <dbReference type="Proteomes" id="UP000005445"/>
    </source>
</evidence>
<name>G9B1I3_9CAUD</name>
<dbReference type="RefSeq" id="YP_004957097.1">
    <property type="nucleotide sequence ID" value="NC_016563.1"/>
</dbReference>
<keyword evidence="2" id="KW-1185">Reference proteome</keyword>
<accession>G9B1I3</accession>
<dbReference type="KEGG" id="vg:11536738"/>
<dbReference type="GeneID" id="11536738"/>
<dbReference type="Proteomes" id="UP000005445">
    <property type="component" value="Segment"/>
</dbReference>